<keyword evidence="2" id="KW-0805">Transcription regulation</keyword>
<feature type="compositionally biased region" description="Polar residues" evidence="5">
    <location>
        <begin position="151"/>
        <end position="161"/>
    </location>
</feature>
<dbReference type="PROSITE" id="PS00463">
    <property type="entry name" value="ZN2_CY6_FUNGAL_1"/>
    <property type="match status" value="1"/>
</dbReference>
<evidence type="ECO:0000313" key="8">
    <source>
        <dbReference type="Proteomes" id="UP000594364"/>
    </source>
</evidence>
<dbReference type="PANTHER" id="PTHR47424">
    <property type="entry name" value="REGULATORY PROTEIN GAL4"/>
    <property type="match status" value="1"/>
</dbReference>
<accession>A0A7S9KKP0</accession>
<evidence type="ECO:0000256" key="3">
    <source>
        <dbReference type="ARBA" id="ARBA00023163"/>
    </source>
</evidence>
<keyword evidence="8" id="KW-1185">Reference proteome</keyword>
<dbReference type="CDD" id="cd00067">
    <property type="entry name" value="GAL4"/>
    <property type="match status" value="1"/>
</dbReference>
<keyword evidence="4" id="KW-0539">Nucleus</keyword>
<sequence>MPRPRVAPSQRRRAAEACSFCRETKKKCSGTAPCSYCLHRGIGSQCIITPRPRGSRSRTPTDSFTTTASVPADPRTDAECGSSEEAKRPESGASSFPSSDSRLSLGGGDSANPHPRMLLNSRGERVYIGGAASLSFLQLVRSIVADQIGPSQFSHNDQSETMLEKDSPRSARHMPVSRIADLDVETRLVYSQCFHAVTEGFIDVFGTSEVEKHLVLPNGKACSPQKRAAFGMVIAIGAQCKSASSAQYVGERYFKQAQSDAFTGMLEDPDIDVVRTFVLMAFYLLGECRRNAAFMYLGIATRAAVALGLHSRESYQDLSDSKENPRLRVWISLRIVDMLVNSILGRPAATAGLNSDVDTIIEGLSQAEKSDELARLIASHQIVSIINGVVDTVYDRKEVSTPVVESLLKEIEAWSQNLPSCLQSAGKGVPNSGAKHTKGAIGCVHVSCLYYFAITLVTRPILISTLTAPPASGGLAQTQLASACLDAAVYLVQTCVDARRVDLLFGNMCIMKALVFAAGLVLGFEIFAKRSVEYHVETAFTGARDVLKFLATQSPQAGHYYEILTLLANAIAKQRQSVAATGRSRYVSRIFTLPETNETSSEEPNEDQGRFTPMLANLMPTLMEDGGNWANGSQTPADAGQQEAFLGWDSLDISQWDSFPFVA</sequence>
<proteinExistence type="predicted"/>
<dbReference type="CDD" id="cd12148">
    <property type="entry name" value="fungal_TF_MHR"/>
    <property type="match status" value="1"/>
</dbReference>
<dbReference type="Pfam" id="PF00172">
    <property type="entry name" value="Zn_clus"/>
    <property type="match status" value="1"/>
</dbReference>
<dbReference type="Gene3D" id="4.10.240.10">
    <property type="entry name" value="Zn(2)-C6 fungal-type DNA-binding domain"/>
    <property type="match status" value="1"/>
</dbReference>
<dbReference type="SMART" id="SM00066">
    <property type="entry name" value="GAL4"/>
    <property type="match status" value="1"/>
</dbReference>
<dbReference type="GO" id="GO:0005634">
    <property type="term" value="C:nucleus"/>
    <property type="evidence" value="ECO:0007669"/>
    <property type="project" value="TreeGrafter"/>
</dbReference>
<feature type="region of interest" description="Disordered" evidence="5">
    <location>
        <begin position="151"/>
        <end position="172"/>
    </location>
</feature>
<feature type="domain" description="Zn(2)-C6 fungal-type" evidence="6">
    <location>
        <begin position="17"/>
        <end position="48"/>
    </location>
</feature>
<keyword evidence="3" id="KW-0804">Transcription</keyword>
<feature type="compositionally biased region" description="Low complexity" evidence="5">
    <location>
        <begin position="94"/>
        <end position="104"/>
    </location>
</feature>
<protein>
    <recommendedName>
        <fullName evidence="6">Zn(2)-C6 fungal-type domain-containing protein</fullName>
    </recommendedName>
</protein>
<dbReference type="GO" id="GO:0000435">
    <property type="term" value="P:positive regulation of transcription from RNA polymerase II promoter by galactose"/>
    <property type="evidence" value="ECO:0007669"/>
    <property type="project" value="TreeGrafter"/>
</dbReference>
<dbReference type="PROSITE" id="PS50048">
    <property type="entry name" value="ZN2_CY6_FUNGAL_2"/>
    <property type="match status" value="1"/>
</dbReference>
<dbReference type="Proteomes" id="UP000594364">
    <property type="component" value="Chromosome 1"/>
</dbReference>
<evidence type="ECO:0000256" key="5">
    <source>
        <dbReference type="SAM" id="MobiDB-lite"/>
    </source>
</evidence>
<evidence type="ECO:0000259" key="6">
    <source>
        <dbReference type="PROSITE" id="PS50048"/>
    </source>
</evidence>
<dbReference type="EMBL" id="CP031385">
    <property type="protein sequence ID" value="QPG94034.1"/>
    <property type="molecule type" value="Genomic_DNA"/>
</dbReference>
<name>A0A7S9KKP0_EPIFF</name>
<evidence type="ECO:0000313" key="7">
    <source>
        <dbReference type="EMBL" id="QPG94034.1"/>
    </source>
</evidence>
<dbReference type="PANTHER" id="PTHR47424:SF9">
    <property type="entry name" value="TAH-2"/>
    <property type="match status" value="1"/>
</dbReference>
<dbReference type="SUPFAM" id="SSF57701">
    <property type="entry name" value="Zn2/Cys6 DNA-binding domain"/>
    <property type="match status" value="1"/>
</dbReference>
<dbReference type="GO" id="GO:0000981">
    <property type="term" value="F:DNA-binding transcription factor activity, RNA polymerase II-specific"/>
    <property type="evidence" value="ECO:0007669"/>
    <property type="project" value="InterPro"/>
</dbReference>
<dbReference type="SMART" id="SM00906">
    <property type="entry name" value="Fungal_trans"/>
    <property type="match status" value="1"/>
</dbReference>
<feature type="region of interest" description="Disordered" evidence="5">
    <location>
        <begin position="48"/>
        <end position="117"/>
    </location>
</feature>
<dbReference type="GO" id="GO:0008270">
    <property type="term" value="F:zinc ion binding"/>
    <property type="evidence" value="ECO:0007669"/>
    <property type="project" value="InterPro"/>
</dbReference>
<dbReference type="GO" id="GO:0006351">
    <property type="term" value="P:DNA-templated transcription"/>
    <property type="evidence" value="ECO:0007669"/>
    <property type="project" value="InterPro"/>
</dbReference>
<feature type="compositionally biased region" description="Basic and acidic residues" evidence="5">
    <location>
        <begin position="74"/>
        <end position="90"/>
    </location>
</feature>
<dbReference type="Pfam" id="PF04082">
    <property type="entry name" value="Fungal_trans"/>
    <property type="match status" value="1"/>
</dbReference>
<dbReference type="AlphaFoldDB" id="A0A7S9KKP0"/>
<dbReference type="GO" id="GO:0000978">
    <property type="term" value="F:RNA polymerase II cis-regulatory region sequence-specific DNA binding"/>
    <property type="evidence" value="ECO:0007669"/>
    <property type="project" value="TreeGrafter"/>
</dbReference>
<dbReference type="InterPro" id="IPR036864">
    <property type="entry name" value="Zn2-C6_fun-type_DNA-bd_sf"/>
</dbReference>
<dbReference type="OrthoDB" id="47007at2759"/>
<gene>
    <name evidence="7" type="ORF">C2857_004228</name>
</gene>
<reference evidence="7 8" key="1">
    <citation type="journal article" date="2018" name="PLoS Genet.">
        <title>Repeat elements organise 3D genome structure and mediate transcription in the filamentous fungus Epichloe festucae.</title>
        <authorList>
            <person name="Winter D.J."/>
            <person name="Ganley A.R.D."/>
            <person name="Young C.A."/>
            <person name="Liachko I."/>
            <person name="Schardl C.L."/>
            <person name="Dupont P.Y."/>
            <person name="Berry D."/>
            <person name="Ram A."/>
            <person name="Scott B."/>
            <person name="Cox M.P."/>
        </authorList>
    </citation>
    <scope>NUCLEOTIDE SEQUENCE [LARGE SCALE GENOMIC DNA]</scope>
    <source>
        <strain evidence="7 8">Fl1</strain>
    </source>
</reference>
<evidence type="ECO:0000256" key="1">
    <source>
        <dbReference type="ARBA" id="ARBA00022723"/>
    </source>
</evidence>
<organism evidence="7 8">
    <name type="scientific">Epichloe festucae (strain Fl1)</name>
    <dbReference type="NCBI Taxonomy" id="877507"/>
    <lineage>
        <taxon>Eukaryota</taxon>
        <taxon>Fungi</taxon>
        <taxon>Dikarya</taxon>
        <taxon>Ascomycota</taxon>
        <taxon>Pezizomycotina</taxon>
        <taxon>Sordariomycetes</taxon>
        <taxon>Hypocreomycetidae</taxon>
        <taxon>Hypocreales</taxon>
        <taxon>Clavicipitaceae</taxon>
        <taxon>Epichloe</taxon>
    </lineage>
</organism>
<dbReference type="InterPro" id="IPR007219">
    <property type="entry name" value="XnlR_reg_dom"/>
</dbReference>
<evidence type="ECO:0000256" key="2">
    <source>
        <dbReference type="ARBA" id="ARBA00023015"/>
    </source>
</evidence>
<dbReference type="InterPro" id="IPR051127">
    <property type="entry name" value="Fungal_SecMet_Regulators"/>
</dbReference>
<feature type="compositionally biased region" description="Low complexity" evidence="5">
    <location>
        <begin position="49"/>
        <end position="63"/>
    </location>
</feature>
<dbReference type="InterPro" id="IPR001138">
    <property type="entry name" value="Zn2Cys6_DnaBD"/>
</dbReference>
<evidence type="ECO:0000256" key="4">
    <source>
        <dbReference type="ARBA" id="ARBA00023242"/>
    </source>
</evidence>
<keyword evidence="1" id="KW-0479">Metal-binding</keyword>